<dbReference type="GO" id="GO:0005524">
    <property type="term" value="F:ATP binding"/>
    <property type="evidence" value="ECO:0007669"/>
    <property type="project" value="UniProtKB-KW"/>
</dbReference>
<dbReference type="OrthoDB" id="9802352at2"/>
<dbReference type="EMBL" id="FNPH01000006">
    <property type="protein sequence ID" value="SDZ15081.1"/>
    <property type="molecule type" value="Genomic_DNA"/>
</dbReference>
<gene>
    <name evidence="5" type="ORF">SAMN05444365_10637</name>
</gene>
<accession>A0A1H3QPU3</accession>
<dbReference type="SUPFAM" id="SSF52540">
    <property type="entry name" value="P-loop containing nucleoside triphosphate hydrolases"/>
    <property type="match status" value="1"/>
</dbReference>
<dbReference type="InterPro" id="IPR027417">
    <property type="entry name" value="P-loop_NTPase"/>
</dbReference>
<dbReference type="Pfam" id="PF00004">
    <property type="entry name" value="AAA"/>
    <property type="match status" value="1"/>
</dbReference>
<evidence type="ECO:0000259" key="4">
    <source>
        <dbReference type="SMART" id="SM00382"/>
    </source>
</evidence>
<feature type="domain" description="AAA+ ATPase" evidence="4">
    <location>
        <begin position="437"/>
        <end position="570"/>
    </location>
</feature>
<dbReference type="STRING" id="405436.SAMN05444365_10637"/>
<reference evidence="6" key="1">
    <citation type="submission" date="2016-10" db="EMBL/GenBank/DDBJ databases">
        <authorList>
            <person name="Varghese N."/>
            <person name="Submissions S."/>
        </authorList>
    </citation>
    <scope>NUCLEOTIDE SEQUENCE [LARGE SCALE GENOMIC DNA]</scope>
    <source>
        <strain evidence="6">DSM 45245</strain>
    </source>
</reference>
<keyword evidence="3" id="KW-0067">ATP-binding</keyword>
<organism evidence="5 6">
    <name type="scientific">Micromonospora pattaloongensis</name>
    <dbReference type="NCBI Taxonomy" id="405436"/>
    <lineage>
        <taxon>Bacteria</taxon>
        <taxon>Bacillati</taxon>
        <taxon>Actinomycetota</taxon>
        <taxon>Actinomycetes</taxon>
        <taxon>Micromonosporales</taxon>
        <taxon>Micromonosporaceae</taxon>
        <taxon>Micromonospora</taxon>
    </lineage>
</organism>
<dbReference type="RefSeq" id="WP_091558366.1">
    <property type="nucleotide sequence ID" value="NZ_FNPH01000006.1"/>
</dbReference>
<evidence type="ECO:0000313" key="6">
    <source>
        <dbReference type="Proteomes" id="UP000242415"/>
    </source>
</evidence>
<dbReference type="Gene3D" id="3.40.50.300">
    <property type="entry name" value="P-loop containing nucleotide triphosphate hydrolases"/>
    <property type="match status" value="1"/>
</dbReference>
<comment type="similarity">
    <text evidence="1">Belongs to the AAA ATPase family.</text>
</comment>
<dbReference type="InterPro" id="IPR054472">
    <property type="entry name" value="WHD"/>
</dbReference>
<keyword evidence="2" id="KW-0547">Nucleotide-binding</keyword>
<dbReference type="CDD" id="cd19481">
    <property type="entry name" value="RecA-like_protease"/>
    <property type="match status" value="1"/>
</dbReference>
<dbReference type="GO" id="GO:0016887">
    <property type="term" value="F:ATP hydrolysis activity"/>
    <property type="evidence" value="ECO:0007669"/>
    <property type="project" value="InterPro"/>
</dbReference>
<name>A0A1H3QPU3_9ACTN</name>
<dbReference type="Pfam" id="PF22977">
    <property type="entry name" value="WHD"/>
    <property type="match status" value="1"/>
</dbReference>
<evidence type="ECO:0000256" key="1">
    <source>
        <dbReference type="ARBA" id="ARBA00006914"/>
    </source>
</evidence>
<sequence length="798" mass="86194">MLDVFLIDALQRLDRRVLEVCAEEERRAEKLAGGGGRGWTAVRNLVRPSVADLVGQPADRAGLLPGGPHVLRRIGAALGLVECELEALVVLFAPHVEPRYQSVYAVLQDDLHQPRATERVLHAILGRDAERHRLLATSLGAAGRLVRSGLVVRLPGAFAPLARPLDLPEDLVAALFGAPEPPVPQALGQYWTSGSGEPPGLREDAGVPPSPALQVVFGHGDLVETARSFVPRQRRLVVVGVPAAAADATAVAAAAWRAGLCTGALPLLDLTAVQEAEVGSVVRSVEDLVAFGGAAWLLCRDPLAVPVPHVEALPAGWAGRRDTWLAEASARGVALTPGEAGALAARHRLDGRGVRRVLDVATDGGATADADALDAVAAGMGVEHVRHSRRTIPTRGFDDLVLRPTTREALDRLVHYVKHRDQLAEDLGLERRYRLQRGPVALFSGVSGTGKTLAAEAVAAALGRPLHTVDVARLVSKYIGETEKNVDEVMSQAERASAVLFFDEADSLFGNRTERTSNAGDHFANMLVGYLLQRIEQHDGPTILATNLRGGIDEAFLRRFQFRIEFPFPGADERERIWELMLPERVVRADDVDLGRLAKAHRLAGGDIRNAALKAVFLAHRRGAPVGQDDLERAIALELLEMGRLSRQPDGALSGPRLPDRGELLRTGLDDLHDQLAVCLRQRFLKEIHVVHGSPTDELLTGKKPAVSVALFRVAARRGADGLRAGLIVSAWSHRAEEESELLGVVHEALTGMALAPVHGRQARLRVQESHDFDLLHRFWSSHGHPVRPSVVLDVEIE</sequence>
<dbReference type="PANTHER" id="PTHR23073">
    <property type="entry name" value="26S PROTEASOME REGULATORY SUBUNIT"/>
    <property type="match status" value="1"/>
</dbReference>
<keyword evidence="6" id="KW-1185">Reference proteome</keyword>
<evidence type="ECO:0000256" key="3">
    <source>
        <dbReference type="ARBA" id="ARBA00022840"/>
    </source>
</evidence>
<proteinExistence type="inferred from homology"/>
<dbReference type="Proteomes" id="UP000242415">
    <property type="component" value="Unassembled WGS sequence"/>
</dbReference>
<evidence type="ECO:0000313" key="5">
    <source>
        <dbReference type="EMBL" id="SDZ15081.1"/>
    </source>
</evidence>
<dbReference type="SMART" id="SM00382">
    <property type="entry name" value="AAA"/>
    <property type="match status" value="1"/>
</dbReference>
<evidence type="ECO:0000256" key="2">
    <source>
        <dbReference type="ARBA" id="ARBA00022741"/>
    </source>
</evidence>
<protein>
    <submittedName>
        <fullName evidence="5">ATPase family associated with various cellular activities (AAA)</fullName>
    </submittedName>
</protein>
<dbReference type="InterPro" id="IPR003593">
    <property type="entry name" value="AAA+_ATPase"/>
</dbReference>
<dbReference type="InterPro" id="IPR003959">
    <property type="entry name" value="ATPase_AAA_core"/>
</dbReference>
<dbReference type="AlphaFoldDB" id="A0A1H3QPU3"/>
<dbReference type="InterPro" id="IPR050221">
    <property type="entry name" value="26S_Proteasome_ATPase"/>
</dbReference>